<keyword evidence="3 4" id="KW-0949">S-adenosyl-L-methionine</keyword>
<comment type="catalytic activity">
    <reaction evidence="4">
        <text>L-glutaminyl-[peptide chain release factor] + S-adenosyl-L-methionine = N(5)-methyl-L-glutaminyl-[peptide chain release factor] + S-adenosyl-L-homocysteine + H(+)</text>
        <dbReference type="Rhea" id="RHEA:42896"/>
        <dbReference type="Rhea" id="RHEA-COMP:10271"/>
        <dbReference type="Rhea" id="RHEA-COMP:10272"/>
        <dbReference type="ChEBI" id="CHEBI:15378"/>
        <dbReference type="ChEBI" id="CHEBI:30011"/>
        <dbReference type="ChEBI" id="CHEBI:57856"/>
        <dbReference type="ChEBI" id="CHEBI:59789"/>
        <dbReference type="ChEBI" id="CHEBI:61891"/>
        <dbReference type="EC" id="2.1.1.297"/>
    </reaction>
</comment>
<comment type="caution">
    <text evidence="8">The sequence shown here is derived from an EMBL/GenBank/DDBJ whole genome shotgun (WGS) entry which is preliminary data.</text>
</comment>
<reference evidence="8" key="1">
    <citation type="submission" date="2020-10" db="EMBL/GenBank/DDBJ databases">
        <authorList>
            <person name="Gilroy R."/>
        </authorList>
    </citation>
    <scope>NUCLEOTIDE SEQUENCE</scope>
    <source>
        <strain evidence="8">10406</strain>
    </source>
</reference>
<dbReference type="CDD" id="cd02440">
    <property type="entry name" value="AdoMet_MTases"/>
    <property type="match status" value="1"/>
</dbReference>
<dbReference type="GO" id="GO:0003676">
    <property type="term" value="F:nucleic acid binding"/>
    <property type="evidence" value="ECO:0007669"/>
    <property type="project" value="InterPro"/>
</dbReference>
<evidence type="ECO:0000259" key="7">
    <source>
        <dbReference type="Pfam" id="PF05175"/>
    </source>
</evidence>
<dbReference type="Pfam" id="PF05175">
    <property type="entry name" value="MTS"/>
    <property type="match status" value="1"/>
</dbReference>
<organism evidence="8 9">
    <name type="scientific">Candidatus Limadaptatus stercoripullorum</name>
    <dbReference type="NCBI Taxonomy" id="2840846"/>
    <lineage>
        <taxon>Bacteria</taxon>
        <taxon>Bacillati</taxon>
        <taxon>Bacillota</taxon>
        <taxon>Clostridia</taxon>
        <taxon>Eubacteriales</taxon>
        <taxon>Candidatus Limadaptatus</taxon>
    </lineage>
</organism>
<sequence length="644" mass="69248">MEEKDKKVLSESADEAVSPADIPEESSRPEGGEGSARVCVRSAGGCAVRRTTIGGQAVLEGVMMKSATTVATAVRTETGSITVESKRLRPLSERSVFFRLPFVRGVVNLVSQLMLGMGILMRSAEVYGDFAEPTDREKKAAAKLSVDPMKMLTAVSLVLGLALAIALFVFLPNFLAGLIFEIPGAFYHPALYSLTEAAIMLVIFVAYILSVTLMKDIRRVFMYHGAEHKVINCYERGLELTVENARGCPSAHSRCGTTFMFIVIVVSIIVFALVNWMLDAVGWTTDSQVLNALIKLGVKLLFLPVVAGIAYEALRLLAKSDNLFFRVLRAPGMLLQKLTVKQPTDDMLEVSIKAFTTVMAMDADPSLPETKFVCEVPVKKARDYLAKTAPDADESDIDWMLVEATGAPRSSLGTLKALSREQFDAAAAIAEKMKDGQPLAYALGYAEFYGIRLEVSPEVLIPRPETEELAEQAIALAKQKTSPRLLDLCTGSGAIAVAAALGSGAEVTATDISEGAAKLAAKNAETAGAEVRVLTGDLFAPVRGEKFDIIVSNPPYIPSADIDGLGKRISFEPRTALDGGADGLDFYRRIAAEAEGYLTEDGVLLLEVGDGQAESVAAMFPAMRVETLSDMSGKRRIVVARKVQ</sequence>
<comment type="function">
    <text evidence="4">Methylates the class 1 translation termination release factors RF1/PrfA and RF2/PrfB on the glutamine residue of the universally conserved GGQ motif.</text>
</comment>
<feature type="region of interest" description="Disordered" evidence="5">
    <location>
        <begin position="1"/>
        <end position="36"/>
    </location>
</feature>
<evidence type="ECO:0000313" key="9">
    <source>
        <dbReference type="Proteomes" id="UP000886857"/>
    </source>
</evidence>
<feature type="binding site" evidence="4">
    <location>
        <position position="553"/>
    </location>
    <ligand>
        <name>S-adenosyl-L-methionine</name>
        <dbReference type="ChEBI" id="CHEBI:59789"/>
    </ligand>
</feature>
<protein>
    <recommendedName>
        <fullName evidence="4">Release factor glutamine methyltransferase</fullName>
        <shortName evidence="4">RF MTase</shortName>
        <ecNumber evidence="4">2.1.1.297</ecNumber>
    </recommendedName>
    <alternativeName>
        <fullName evidence="4">N5-glutamine methyltransferase PrmC</fullName>
    </alternativeName>
    <alternativeName>
        <fullName evidence="4">Protein-(glutamine-N5) MTase PrmC</fullName>
    </alternativeName>
    <alternativeName>
        <fullName evidence="4">Protein-glutamine N-methyltransferase PrmC</fullName>
    </alternativeName>
</protein>
<dbReference type="SUPFAM" id="SSF53335">
    <property type="entry name" value="S-adenosyl-L-methionine-dependent methyltransferases"/>
    <property type="match status" value="1"/>
</dbReference>
<dbReference type="Proteomes" id="UP000886857">
    <property type="component" value="Unassembled WGS sequence"/>
</dbReference>
<proteinExistence type="inferred from homology"/>
<name>A0A9D1NAG1_9FIRM</name>
<dbReference type="Gene3D" id="1.10.8.10">
    <property type="entry name" value="DNA helicase RuvA subunit, C-terminal domain"/>
    <property type="match status" value="1"/>
</dbReference>
<comment type="caution">
    <text evidence="4">Lacks conserved residue(s) required for the propagation of feature annotation.</text>
</comment>
<dbReference type="InterPro" id="IPR010787">
    <property type="entry name" value="DUF1385"/>
</dbReference>
<dbReference type="InterPro" id="IPR019874">
    <property type="entry name" value="RF_methyltr_PrmC"/>
</dbReference>
<accession>A0A9D1NAG1</accession>
<evidence type="ECO:0000256" key="2">
    <source>
        <dbReference type="ARBA" id="ARBA00022679"/>
    </source>
</evidence>
<evidence type="ECO:0000256" key="5">
    <source>
        <dbReference type="SAM" id="MobiDB-lite"/>
    </source>
</evidence>
<feature type="binding site" evidence="4">
    <location>
        <position position="511"/>
    </location>
    <ligand>
        <name>S-adenosyl-L-methionine</name>
        <dbReference type="ChEBI" id="CHEBI:59789"/>
    </ligand>
</feature>
<dbReference type="InterPro" id="IPR007848">
    <property type="entry name" value="Small_mtfrase_dom"/>
</dbReference>
<evidence type="ECO:0000256" key="6">
    <source>
        <dbReference type="SAM" id="Phobius"/>
    </source>
</evidence>
<dbReference type="PANTHER" id="PTHR42867">
    <property type="entry name" value="MEMBRANE PROTEIN-RELATED"/>
    <property type="match status" value="1"/>
</dbReference>
<reference evidence="8" key="2">
    <citation type="journal article" date="2021" name="PeerJ">
        <title>Extensive microbial diversity within the chicken gut microbiome revealed by metagenomics and culture.</title>
        <authorList>
            <person name="Gilroy R."/>
            <person name="Ravi A."/>
            <person name="Getino M."/>
            <person name="Pursley I."/>
            <person name="Horton D.L."/>
            <person name="Alikhan N.F."/>
            <person name="Baker D."/>
            <person name="Gharbi K."/>
            <person name="Hall N."/>
            <person name="Watson M."/>
            <person name="Adriaenssens E.M."/>
            <person name="Foster-Nyarko E."/>
            <person name="Jarju S."/>
            <person name="Secka A."/>
            <person name="Antonio M."/>
            <person name="Oren A."/>
            <person name="Chaudhuri R.R."/>
            <person name="La Ragione R."/>
            <person name="Hildebrand F."/>
            <person name="Pallen M.J."/>
        </authorList>
    </citation>
    <scope>NUCLEOTIDE SEQUENCE</scope>
    <source>
        <strain evidence="8">10406</strain>
    </source>
</reference>
<evidence type="ECO:0000256" key="1">
    <source>
        <dbReference type="ARBA" id="ARBA00022603"/>
    </source>
</evidence>
<dbReference type="PROSITE" id="PS00092">
    <property type="entry name" value="N6_MTASE"/>
    <property type="match status" value="1"/>
</dbReference>
<keyword evidence="2 4" id="KW-0808">Transferase</keyword>
<keyword evidence="6" id="KW-0812">Transmembrane</keyword>
<dbReference type="InterPro" id="IPR004556">
    <property type="entry name" value="HemK-like"/>
</dbReference>
<dbReference type="InterPro" id="IPR002052">
    <property type="entry name" value="DNA_methylase_N6_adenine_CS"/>
</dbReference>
<dbReference type="NCBIfam" id="TIGR00536">
    <property type="entry name" value="hemK_fam"/>
    <property type="match status" value="1"/>
</dbReference>
<dbReference type="PANTHER" id="PTHR42867:SF1">
    <property type="entry name" value="MEMBRANE PROTEIN-RELATED"/>
    <property type="match status" value="1"/>
</dbReference>
<keyword evidence="1 4" id="KW-0489">Methyltransferase</keyword>
<feature type="transmembrane region" description="Helical" evidence="6">
    <location>
        <begin position="259"/>
        <end position="278"/>
    </location>
</feature>
<dbReference type="AlphaFoldDB" id="A0A9D1NAG1"/>
<keyword evidence="6" id="KW-1133">Transmembrane helix</keyword>
<feature type="binding site" evidence="4">
    <location>
        <begin position="553"/>
        <end position="556"/>
    </location>
    <ligand>
        <name>substrate</name>
    </ligand>
</feature>
<dbReference type="EMBL" id="DVOE01000080">
    <property type="protein sequence ID" value="HIU99239.1"/>
    <property type="molecule type" value="Genomic_DNA"/>
</dbReference>
<evidence type="ECO:0000313" key="8">
    <source>
        <dbReference type="EMBL" id="HIU99239.1"/>
    </source>
</evidence>
<dbReference type="NCBIfam" id="TIGR03534">
    <property type="entry name" value="RF_mod_PrmC"/>
    <property type="match status" value="1"/>
</dbReference>
<dbReference type="Gene3D" id="3.40.50.150">
    <property type="entry name" value="Vaccinia Virus protein VP39"/>
    <property type="match status" value="1"/>
</dbReference>
<comment type="similarity">
    <text evidence="4">Belongs to the protein N5-glutamine methyltransferase family. PrmC subfamily.</text>
</comment>
<feature type="transmembrane region" description="Helical" evidence="6">
    <location>
        <begin position="298"/>
        <end position="318"/>
    </location>
</feature>
<dbReference type="Pfam" id="PF07136">
    <property type="entry name" value="DUF1385"/>
    <property type="match status" value="1"/>
</dbReference>
<keyword evidence="6" id="KW-0472">Membrane</keyword>
<feature type="transmembrane region" description="Helical" evidence="6">
    <location>
        <begin position="191"/>
        <end position="214"/>
    </location>
</feature>
<dbReference type="InterPro" id="IPR029063">
    <property type="entry name" value="SAM-dependent_MTases_sf"/>
</dbReference>
<dbReference type="HAMAP" id="MF_02126">
    <property type="entry name" value="RF_methyltr_PrmC"/>
    <property type="match status" value="1"/>
</dbReference>
<evidence type="ECO:0000256" key="4">
    <source>
        <dbReference type="HAMAP-Rule" id="MF_02126"/>
    </source>
</evidence>
<dbReference type="GO" id="GO:0032259">
    <property type="term" value="P:methylation"/>
    <property type="evidence" value="ECO:0007669"/>
    <property type="project" value="UniProtKB-KW"/>
</dbReference>
<feature type="transmembrane region" description="Helical" evidence="6">
    <location>
        <begin position="151"/>
        <end position="171"/>
    </location>
</feature>
<dbReference type="EC" id="2.1.1.297" evidence="4"/>
<evidence type="ECO:0000256" key="3">
    <source>
        <dbReference type="ARBA" id="ARBA00022691"/>
    </source>
</evidence>
<dbReference type="GO" id="GO:0102559">
    <property type="term" value="F:peptide chain release factor N(5)-glutamine methyltransferase activity"/>
    <property type="evidence" value="ECO:0007669"/>
    <property type="project" value="UniProtKB-EC"/>
</dbReference>
<feature type="domain" description="Methyltransferase small" evidence="7">
    <location>
        <begin position="479"/>
        <end position="557"/>
    </location>
</feature>
<gene>
    <name evidence="4 8" type="primary">prmC</name>
    <name evidence="8" type="ORF">IAC73_05300</name>
</gene>